<proteinExistence type="predicted"/>
<sequence length="97" mass="11120">MYLKRETGPRMVTLPDGSTMSRADLPDRTIRRWVASRKALIVRAVEADLITAEEACQWYRLSDEELTSWRAAVADYGVQALRVTSVQKYRQNSEEKG</sequence>
<dbReference type="InterPro" id="IPR009534">
    <property type="entry name" value="DUF1153"/>
</dbReference>
<name>A0A497VEC2_9RHOB</name>
<evidence type="ECO:0000313" key="1">
    <source>
        <dbReference type="EMBL" id="RLJ41672.1"/>
    </source>
</evidence>
<reference evidence="1 2" key="1">
    <citation type="submission" date="2018-10" db="EMBL/GenBank/DDBJ databases">
        <title>Genomic Encyclopedia of Archaeal and Bacterial Type Strains, Phase II (KMG-II): from individual species to whole genera.</title>
        <authorList>
            <person name="Goeker M."/>
        </authorList>
    </citation>
    <scope>NUCLEOTIDE SEQUENCE [LARGE SCALE GENOMIC DNA]</scope>
    <source>
        <strain evidence="1 2">DSM 29466</strain>
    </source>
</reference>
<accession>A0A497VEC2</accession>
<dbReference type="Pfam" id="PF06627">
    <property type="entry name" value="DUF1153"/>
    <property type="match status" value="1"/>
</dbReference>
<gene>
    <name evidence="1" type="ORF">BCF46_2638</name>
</gene>
<dbReference type="RefSeq" id="WP_121024939.1">
    <property type="nucleotide sequence ID" value="NZ_RCCE01000004.1"/>
</dbReference>
<organism evidence="1 2">
    <name type="scientific">Litoreibacter meonggei</name>
    <dbReference type="NCBI Taxonomy" id="1049199"/>
    <lineage>
        <taxon>Bacteria</taxon>
        <taxon>Pseudomonadati</taxon>
        <taxon>Pseudomonadota</taxon>
        <taxon>Alphaproteobacteria</taxon>
        <taxon>Rhodobacterales</taxon>
        <taxon>Roseobacteraceae</taxon>
        <taxon>Litoreibacter</taxon>
    </lineage>
</organism>
<dbReference type="OrthoDB" id="9796775at2"/>
<protein>
    <submittedName>
        <fullName evidence="1">Uncharacterized protein DUF1153</fullName>
    </submittedName>
</protein>
<keyword evidence="2" id="KW-1185">Reference proteome</keyword>
<dbReference type="SUPFAM" id="SSF48295">
    <property type="entry name" value="TrpR-like"/>
    <property type="match status" value="1"/>
</dbReference>
<dbReference type="AlphaFoldDB" id="A0A497VEC2"/>
<dbReference type="GO" id="GO:0043565">
    <property type="term" value="F:sequence-specific DNA binding"/>
    <property type="evidence" value="ECO:0007669"/>
    <property type="project" value="InterPro"/>
</dbReference>
<dbReference type="Proteomes" id="UP000269157">
    <property type="component" value="Unassembled WGS sequence"/>
</dbReference>
<evidence type="ECO:0000313" key="2">
    <source>
        <dbReference type="Proteomes" id="UP000269157"/>
    </source>
</evidence>
<dbReference type="Gene3D" id="1.10.10.10">
    <property type="entry name" value="Winged helix-like DNA-binding domain superfamily/Winged helix DNA-binding domain"/>
    <property type="match status" value="1"/>
</dbReference>
<dbReference type="EMBL" id="RCCE01000004">
    <property type="protein sequence ID" value="RLJ41672.1"/>
    <property type="molecule type" value="Genomic_DNA"/>
</dbReference>
<comment type="caution">
    <text evidence="1">The sequence shown here is derived from an EMBL/GenBank/DDBJ whole genome shotgun (WGS) entry which is preliminary data.</text>
</comment>
<dbReference type="InterPro" id="IPR036388">
    <property type="entry name" value="WH-like_DNA-bd_sf"/>
</dbReference>
<dbReference type="InterPro" id="IPR010921">
    <property type="entry name" value="Trp_repressor/repl_initiator"/>
</dbReference>